<dbReference type="EMBL" id="LT629710">
    <property type="protein sequence ID" value="SDP35328.1"/>
    <property type="molecule type" value="Genomic_DNA"/>
</dbReference>
<feature type="domain" description="ABC transporter" evidence="5">
    <location>
        <begin position="76"/>
        <end position="314"/>
    </location>
</feature>
<dbReference type="GO" id="GO:0016887">
    <property type="term" value="F:ATP hydrolysis activity"/>
    <property type="evidence" value="ECO:0007669"/>
    <property type="project" value="InterPro"/>
</dbReference>
<dbReference type="InterPro" id="IPR017911">
    <property type="entry name" value="MacB-like_ATP-bd"/>
</dbReference>
<dbReference type="PROSITE" id="PS00211">
    <property type="entry name" value="ABC_TRANSPORTER_1"/>
    <property type="match status" value="1"/>
</dbReference>
<dbReference type="InterPro" id="IPR003593">
    <property type="entry name" value="AAA+_ATPase"/>
</dbReference>
<accession>A0A1H0S255</accession>
<evidence type="ECO:0000256" key="4">
    <source>
        <dbReference type="SAM" id="MobiDB-lite"/>
    </source>
</evidence>
<dbReference type="Pfam" id="PF00005">
    <property type="entry name" value="ABC_tran"/>
    <property type="match status" value="1"/>
</dbReference>
<feature type="region of interest" description="Disordered" evidence="4">
    <location>
        <begin position="298"/>
        <end position="317"/>
    </location>
</feature>
<dbReference type="STRING" id="1090615.SAMN04515671_3846"/>
<dbReference type="InterPro" id="IPR017871">
    <property type="entry name" value="ABC_transporter-like_CS"/>
</dbReference>
<evidence type="ECO:0000256" key="3">
    <source>
        <dbReference type="ARBA" id="ARBA00022840"/>
    </source>
</evidence>
<dbReference type="Proteomes" id="UP000198741">
    <property type="component" value="Chromosome I"/>
</dbReference>
<evidence type="ECO:0000313" key="7">
    <source>
        <dbReference type="Proteomes" id="UP000198741"/>
    </source>
</evidence>
<dbReference type="FunFam" id="3.40.50.300:FF:000032">
    <property type="entry name" value="Export ABC transporter ATP-binding protein"/>
    <property type="match status" value="1"/>
</dbReference>
<dbReference type="InterPro" id="IPR027417">
    <property type="entry name" value="P-loop_NTPase"/>
</dbReference>
<dbReference type="OrthoDB" id="9802264at2"/>
<evidence type="ECO:0000313" key="6">
    <source>
        <dbReference type="EMBL" id="SDP35328.1"/>
    </source>
</evidence>
<dbReference type="InterPro" id="IPR015854">
    <property type="entry name" value="ABC_transpr_LolD-like"/>
</dbReference>
<feature type="region of interest" description="Disordered" evidence="4">
    <location>
        <begin position="1"/>
        <end position="66"/>
    </location>
</feature>
<keyword evidence="1" id="KW-0813">Transport</keyword>
<keyword evidence="3 6" id="KW-0067">ATP-binding</keyword>
<evidence type="ECO:0000256" key="1">
    <source>
        <dbReference type="ARBA" id="ARBA00022448"/>
    </source>
</evidence>
<evidence type="ECO:0000259" key="5">
    <source>
        <dbReference type="PROSITE" id="PS50893"/>
    </source>
</evidence>
<dbReference type="InterPro" id="IPR003439">
    <property type="entry name" value="ABC_transporter-like_ATP-bd"/>
</dbReference>
<dbReference type="Gene3D" id="3.40.50.300">
    <property type="entry name" value="P-loop containing nucleotide triphosphate hydrolases"/>
    <property type="match status" value="1"/>
</dbReference>
<dbReference type="SUPFAM" id="SSF52540">
    <property type="entry name" value="P-loop containing nucleoside triphosphate hydrolases"/>
    <property type="match status" value="1"/>
</dbReference>
<dbReference type="SMART" id="SM00382">
    <property type="entry name" value="AAA"/>
    <property type="match status" value="1"/>
</dbReference>
<dbReference type="AlphaFoldDB" id="A0A1H0S255"/>
<dbReference type="PANTHER" id="PTHR24220">
    <property type="entry name" value="IMPORT ATP-BINDING PROTEIN"/>
    <property type="match status" value="1"/>
</dbReference>
<dbReference type="PROSITE" id="PS50893">
    <property type="entry name" value="ABC_TRANSPORTER_2"/>
    <property type="match status" value="1"/>
</dbReference>
<reference evidence="6 7" key="1">
    <citation type="submission" date="2016-10" db="EMBL/GenBank/DDBJ databases">
        <authorList>
            <person name="de Groot N.N."/>
        </authorList>
    </citation>
    <scope>NUCLEOTIDE SEQUENCE [LARGE SCALE GENOMIC DNA]</scope>
    <source>
        <strain evidence="7">P4-7,KCTC 19426,CECT 7604</strain>
    </source>
</reference>
<gene>
    <name evidence="6" type="ORF">SAMN04515671_3846</name>
</gene>
<evidence type="ECO:0000256" key="2">
    <source>
        <dbReference type="ARBA" id="ARBA00022741"/>
    </source>
</evidence>
<dbReference type="GO" id="GO:0022857">
    <property type="term" value="F:transmembrane transporter activity"/>
    <property type="evidence" value="ECO:0007669"/>
    <property type="project" value="TreeGrafter"/>
</dbReference>
<dbReference type="GO" id="GO:0005886">
    <property type="term" value="C:plasma membrane"/>
    <property type="evidence" value="ECO:0007669"/>
    <property type="project" value="TreeGrafter"/>
</dbReference>
<dbReference type="RefSeq" id="WP_090479067.1">
    <property type="nucleotide sequence ID" value="NZ_LT629710.1"/>
</dbReference>
<organism evidence="6 7">
    <name type="scientific">Nakamurella panacisegetis</name>
    <dbReference type="NCBI Taxonomy" id="1090615"/>
    <lineage>
        <taxon>Bacteria</taxon>
        <taxon>Bacillati</taxon>
        <taxon>Actinomycetota</taxon>
        <taxon>Actinomycetes</taxon>
        <taxon>Nakamurellales</taxon>
        <taxon>Nakamurellaceae</taxon>
        <taxon>Nakamurella</taxon>
    </lineage>
</organism>
<sequence length="317" mass="33846">MARRTKAVAVPESTQPGEAFVAPAPWGTTGNQGLDILEPDPAATDQIPVHPAPGRNRTETTPSAELPSIAADGSVISLHDVTKVYATGSLEVRALDGVSLRIDEGEYVAIMGPSGSGKSTLMHIIGCLDVLSSGSYYLAGEDVSQMDEIDLAEIRNRRIGFVFQQFHLLPSLSAWRNVELPMIYSGAPKGIRRAKAIEALRRVGLESRVNHKPGELSGGQQQRVAVARALVGDPALILADEPTGNLDSTATEDALSLFDELHEQGRTIVLITHELEVAERARRIVRVRDGVIQSDSAHPEIGQELAPAGAHQKGVTA</sequence>
<dbReference type="GO" id="GO:0098796">
    <property type="term" value="C:membrane protein complex"/>
    <property type="evidence" value="ECO:0007669"/>
    <property type="project" value="UniProtKB-ARBA"/>
</dbReference>
<name>A0A1H0S255_9ACTN</name>
<proteinExistence type="predicted"/>
<dbReference type="GO" id="GO:0005524">
    <property type="term" value="F:ATP binding"/>
    <property type="evidence" value="ECO:0007669"/>
    <property type="project" value="UniProtKB-KW"/>
</dbReference>
<keyword evidence="2" id="KW-0547">Nucleotide-binding</keyword>
<dbReference type="PANTHER" id="PTHR24220:SF86">
    <property type="entry name" value="ABC TRANSPORTER ABCH.1"/>
    <property type="match status" value="1"/>
</dbReference>
<keyword evidence="7" id="KW-1185">Reference proteome</keyword>
<protein>
    <submittedName>
        <fullName evidence="6">Putative ABC transport system ATP-binding protein</fullName>
    </submittedName>
</protein>
<dbReference type="CDD" id="cd03255">
    <property type="entry name" value="ABC_MJ0796_LolCDE_FtsE"/>
    <property type="match status" value="1"/>
</dbReference>